<dbReference type="Gene3D" id="4.10.240.10">
    <property type="entry name" value="Zn(2)-C6 fungal-type DNA-binding domain"/>
    <property type="match status" value="1"/>
</dbReference>
<dbReference type="PANTHER" id="PTHR47784:SF5">
    <property type="entry name" value="STEROL UPTAKE CONTROL PROTEIN 2"/>
    <property type="match status" value="1"/>
</dbReference>
<feature type="compositionally biased region" description="Basic and acidic residues" evidence="2">
    <location>
        <begin position="1"/>
        <end position="12"/>
    </location>
</feature>
<dbReference type="InterPro" id="IPR001138">
    <property type="entry name" value="Zn2Cys6_DnaBD"/>
</dbReference>
<name>A0A6A5TKD9_9PLEO</name>
<feature type="domain" description="Zn(2)-C6 fungal-type" evidence="3">
    <location>
        <begin position="24"/>
        <end position="54"/>
    </location>
</feature>
<dbReference type="CDD" id="cd00067">
    <property type="entry name" value="GAL4"/>
    <property type="match status" value="1"/>
</dbReference>
<gene>
    <name evidence="4" type="ORF">CC80DRAFT_181835</name>
</gene>
<dbReference type="InterPro" id="IPR021858">
    <property type="entry name" value="Fun_TF"/>
</dbReference>
<dbReference type="InterPro" id="IPR036864">
    <property type="entry name" value="Zn2-C6_fun-type_DNA-bd_sf"/>
</dbReference>
<dbReference type="GO" id="GO:0001228">
    <property type="term" value="F:DNA-binding transcription activator activity, RNA polymerase II-specific"/>
    <property type="evidence" value="ECO:0007669"/>
    <property type="project" value="TreeGrafter"/>
</dbReference>
<evidence type="ECO:0000256" key="2">
    <source>
        <dbReference type="SAM" id="MobiDB-lite"/>
    </source>
</evidence>
<dbReference type="PANTHER" id="PTHR47784">
    <property type="entry name" value="STEROL UPTAKE CONTROL PROTEIN 2"/>
    <property type="match status" value="1"/>
</dbReference>
<keyword evidence="5" id="KW-1185">Reference proteome</keyword>
<organism evidence="4 5">
    <name type="scientific">Byssothecium circinans</name>
    <dbReference type="NCBI Taxonomy" id="147558"/>
    <lineage>
        <taxon>Eukaryota</taxon>
        <taxon>Fungi</taxon>
        <taxon>Dikarya</taxon>
        <taxon>Ascomycota</taxon>
        <taxon>Pezizomycotina</taxon>
        <taxon>Dothideomycetes</taxon>
        <taxon>Pleosporomycetidae</taxon>
        <taxon>Pleosporales</taxon>
        <taxon>Massarineae</taxon>
        <taxon>Massarinaceae</taxon>
        <taxon>Byssothecium</taxon>
    </lineage>
</organism>
<protein>
    <recommendedName>
        <fullName evidence="3">Zn(2)-C6 fungal-type domain-containing protein</fullName>
    </recommendedName>
</protein>
<dbReference type="Pfam" id="PF11951">
    <property type="entry name" value="Fungal_trans_2"/>
    <property type="match status" value="1"/>
</dbReference>
<feature type="region of interest" description="Disordered" evidence="2">
    <location>
        <begin position="1"/>
        <end position="21"/>
    </location>
</feature>
<dbReference type="SUPFAM" id="SSF57701">
    <property type="entry name" value="Zn2/Cys6 DNA-binding domain"/>
    <property type="match status" value="1"/>
</dbReference>
<dbReference type="Pfam" id="PF00172">
    <property type="entry name" value="Zn_clus"/>
    <property type="match status" value="1"/>
</dbReference>
<dbReference type="SMART" id="SM00066">
    <property type="entry name" value="GAL4"/>
    <property type="match status" value="1"/>
</dbReference>
<dbReference type="AlphaFoldDB" id="A0A6A5TKD9"/>
<proteinExistence type="predicted"/>
<dbReference type="PROSITE" id="PS50048">
    <property type="entry name" value="ZN2_CY6_FUNGAL_2"/>
    <property type="match status" value="1"/>
</dbReference>
<feature type="non-terminal residue" evidence="4">
    <location>
        <position position="1"/>
    </location>
</feature>
<dbReference type="Proteomes" id="UP000800035">
    <property type="component" value="Unassembled WGS sequence"/>
</dbReference>
<accession>A0A6A5TKD9</accession>
<dbReference type="EMBL" id="ML977012">
    <property type="protein sequence ID" value="KAF1952189.1"/>
    <property type="molecule type" value="Genomic_DNA"/>
</dbReference>
<evidence type="ECO:0000313" key="4">
    <source>
        <dbReference type="EMBL" id="KAF1952189.1"/>
    </source>
</evidence>
<dbReference type="InterPro" id="IPR053157">
    <property type="entry name" value="Sterol_Uptake_Regulator"/>
</dbReference>
<evidence type="ECO:0000313" key="5">
    <source>
        <dbReference type="Proteomes" id="UP000800035"/>
    </source>
</evidence>
<evidence type="ECO:0000259" key="3">
    <source>
        <dbReference type="PROSITE" id="PS50048"/>
    </source>
</evidence>
<sequence length="437" mass="49459">MTQASGRKEQMPTRRAYHKKSKSGCKTCRQRRVKCDLRRPDCGNCLKVGRECTFRLFDPNPLSIVSRTPSPTNSSVPPYHIAPARSLSDPTFLDDYFHAGFLEGVSDALRPQFTHLLRHFTEETSTTISHNAMARSAWCAAVPQLAANHRLVVQGIFAITALHLSRLVGSNREQKRFRNIATVQMNTGLIQYREAIKTVTEENAGALFMFSVNITSFAILTTNEECRDLLESICDGRQTTSERRAAVGEMVQAAVRMMVCLRGALVILVPCWHSLVKGPLAPILQRDWWPRPTPTSPQAIEEDTKLQALEHMWQHPGRQYEYWYDTLAHALQRLRDTFGLVSQLMVNDLPMDWSSALDWPVRTSQGFVDLLAQKQPDAWIIMAHYAILLSRIPNLWWISCMAPNLVSTAALVIGPDMWKWIEWPASVVGVNLANLRP</sequence>
<dbReference type="GO" id="GO:0008270">
    <property type="term" value="F:zinc ion binding"/>
    <property type="evidence" value="ECO:0007669"/>
    <property type="project" value="InterPro"/>
</dbReference>
<evidence type="ECO:0000256" key="1">
    <source>
        <dbReference type="ARBA" id="ARBA00023242"/>
    </source>
</evidence>
<keyword evidence="1" id="KW-0539">Nucleus</keyword>
<reference evidence="4" key="1">
    <citation type="journal article" date="2020" name="Stud. Mycol.">
        <title>101 Dothideomycetes genomes: a test case for predicting lifestyles and emergence of pathogens.</title>
        <authorList>
            <person name="Haridas S."/>
            <person name="Albert R."/>
            <person name="Binder M."/>
            <person name="Bloem J."/>
            <person name="Labutti K."/>
            <person name="Salamov A."/>
            <person name="Andreopoulos B."/>
            <person name="Baker S."/>
            <person name="Barry K."/>
            <person name="Bills G."/>
            <person name="Bluhm B."/>
            <person name="Cannon C."/>
            <person name="Castanera R."/>
            <person name="Culley D."/>
            <person name="Daum C."/>
            <person name="Ezra D."/>
            <person name="Gonzalez J."/>
            <person name="Henrissat B."/>
            <person name="Kuo A."/>
            <person name="Liang C."/>
            <person name="Lipzen A."/>
            <person name="Lutzoni F."/>
            <person name="Magnuson J."/>
            <person name="Mondo S."/>
            <person name="Nolan M."/>
            <person name="Ohm R."/>
            <person name="Pangilinan J."/>
            <person name="Park H.-J."/>
            <person name="Ramirez L."/>
            <person name="Alfaro M."/>
            <person name="Sun H."/>
            <person name="Tritt A."/>
            <person name="Yoshinaga Y."/>
            <person name="Zwiers L.-H."/>
            <person name="Turgeon B."/>
            <person name="Goodwin S."/>
            <person name="Spatafora J."/>
            <person name="Crous P."/>
            <person name="Grigoriev I."/>
        </authorList>
    </citation>
    <scope>NUCLEOTIDE SEQUENCE</scope>
    <source>
        <strain evidence="4">CBS 675.92</strain>
    </source>
</reference>
<dbReference type="PROSITE" id="PS00463">
    <property type="entry name" value="ZN2_CY6_FUNGAL_1"/>
    <property type="match status" value="1"/>
</dbReference>
<dbReference type="OrthoDB" id="5386330at2759"/>